<proteinExistence type="predicted"/>
<evidence type="ECO:0000313" key="2">
    <source>
        <dbReference type="EMBL" id="GFA70047.1"/>
    </source>
</evidence>
<feature type="region of interest" description="Disordered" evidence="1">
    <location>
        <begin position="292"/>
        <end position="317"/>
    </location>
</feature>
<feature type="region of interest" description="Disordered" evidence="1">
    <location>
        <begin position="1"/>
        <end position="77"/>
    </location>
</feature>
<gene>
    <name evidence="2" type="ORF">Tci_642019</name>
</gene>
<sequence>PRKTKKKVTEVPQPSDPTEHVADEAVNEEMDDSLGRATTTATSVDAGQDKGNISKTQSKTTPNEPSSKGTSLGGGLRLQDTIGDTIAQARSENVSKFFNDPLLAGVNTPQSGKDSLKLIELIELCTNLQQRVINLETTKTSQAQEITSLKKRVKRLEKKKRSRTHGLKRLYKVGLSSRIESSDDDQSLDEEDASKQGRIVDIDVNEGFTLVNETTEDQGWNNDEDMFGVNDLDSDEVIVKEQAEEVVVEKEAIVIIAATITFDDINLAKALEALKNSKPKIRGIIIRDHKEPGESRTTTTVSSKKSQNKGKAKMIKEPMKSKKKDQILLDEEVAKKLQDEINKEERLVGERARVKAQQEQEANIAMIETRKFFATKRAEERRNRPPTKAQKRSFMCIYLKNMEGYKAQSLKNISFAKIQEMFDKAMKRVNTFVDFKTELLEESTKKDQAKIA</sequence>
<name>A0A699K3P2_TANCI</name>
<organism evidence="2">
    <name type="scientific">Tanacetum cinerariifolium</name>
    <name type="common">Dalmatian daisy</name>
    <name type="synonym">Chrysanthemum cinerariifolium</name>
    <dbReference type="NCBI Taxonomy" id="118510"/>
    <lineage>
        <taxon>Eukaryota</taxon>
        <taxon>Viridiplantae</taxon>
        <taxon>Streptophyta</taxon>
        <taxon>Embryophyta</taxon>
        <taxon>Tracheophyta</taxon>
        <taxon>Spermatophyta</taxon>
        <taxon>Magnoliopsida</taxon>
        <taxon>eudicotyledons</taxon>
        <taxon>Gunneridae</taxon>
        <taxon>Pentapetalae</taxon>
        <taxon>asterids</taxon>
        <taxon>campanulids</taxon>
        <taxon>Asterales</taxon>
        <taxon>Asteraceae</taxon>
        <taxon>Asteroideae</taxon>
        <taxon>Anthemideae</taxon>
        <taxon>Anthemidinae</taxon>
        <taxon>Tanacetum</taxon>
    </lineage>
</organism>
<reference evidence="2" key="1">
    <citation type="journal article" date="2019" name="Sci. Rep.">
        <title>Draft genome of Tanacetum cinerariifolium, the natural source of mosquito coil.</title>
        <authorList>
            <person name="Yamashiro T."/>
            <person name="Shiraishi A."/>
            <person name="Satake H."/>
            <person name="Nakayama K."/>
        </authorList>
    </citation>
    <scope>NUCLEOTIDE SEQUENCE</scope>
</reference>
<dbReference type="EMBL" id="BKCJ010471421">
    <property type="protein sequence ID" value="GFA70047.1"/>
    <property type="molecule type" value="Genomic_DNA"/>
</dbReference>
<accession>A0A699K3P2</accession>
<feature type="compositionally biased region" description="Polar residues" evidence="1">
    <location>
        <begin position="36"/>
        <end position="70"/>
    </location>
</feature>
<feature type="compositionally biased region" description="Low complexity" evidence="1">
    <location>
        <begin position="295"/>
        <end position="305"/>
    </location>
</feature>
<protein>
    <submittedName>
        <fullName evidence="2">Uncharacterized protein</fullName>
    </submittedName>
</protein>
<evidence type="ECO:0000256" key="1">
    <source>
        <dbReference type="SAM" id="MobiDB-lite"/>
    </source>
</evidence>
<dbReference type="AlphaFoldDB" id="A0A699K3P2"/>
<comment type="caution">
    <text evidence="2">The sequence shown here is derived from an EMBL/GenBank/DDBJ whole genome shotgun (WGS) entry which is preliminary data.</text>
</comment>
<feature type="non-terminal residue" evidence="2">
    <location>
        <position position="1"/>
    </location>
</feature>